<dbReference type="PANTHER" id="PTHR12549:SF11">
    <property type="entry name" value="LYSINE-SPECIFIC DEMETHYLASE JMJ25"/>
    <property type="match status" value="1"/>
</dbReference>
<dbReference type="Proteomes" id="UP000775213">
    <property type="component" value="Unassembled WGS sequence"/>
</dbReference>
<evidence type="ECO:0000313" key="5">
    <source>
        <dbReference type="EMBL" id="KAH0457840.1"/>
    </source>
</evidence>
<evidence type="ECO:0000313" key="6">
    <source>
        <dbReference type="Proteomes" id="UP000775213"/>
    </source>
</evidence>
<dbReference type="GO" id="GO:0003712">
    <property type="term" value="F:transcription coregulator activity"/>
    <property type="evidence" value="ECO:0007669"/>
    <property type="project" value="TreeGrafter"/>
</dbReference>
<keyword evidence="6" id="KW-1185">Reference proteome</keyword>
<dbReference type="InterPro" id="IPR045109">
    <property type="entry name" value="LSDs-like"/>
</dbReference>
<evidence type="ECO:0000256" key="4">
    <source>
        <dbReference type="ARBA" id="ARBA00023242"/>
    </source>
</evidence>
<gene>
    <name evidence="5" type="ORF">IEQ34_013155</name>
</gene>
<evidence type="ECO:0000256" key="3">
    <source>
        <dbReference type="ARBA" id="ARBA00022723"/>
    </source>
</evidence>
<sequence>MAIDSLKALSHANQRIRRGKLYLTRTAAKEQKSPPTPCTDDKLHKVGNNCRVLSLLLPSLKQLNQEQDAEKKKRIILSKFCLSFIGLKLCELRIEKSTCETSIFDLHESFLSCEFELCITCCKEIRENNLSCTEDVLSLANRGYEYTYGGNPKQSYVAKHENQDNLMRYLNEVDHNGEIYYPPKEVGGCGKAVLKLKSMLPEGWSSKLEANSDY</sequence>
<evidence type="ECO:0000256" key="1">
    <source>
        <dbReference type="ARBA" id="ARBA00004123"/>
    </source>
</evidence>
<name>A0AAV7GNQ2_DENCH</name>
<proteinExistence type="inferred from homology"/>
<accession>A0AAV7GNQ2</accession>
<organism evidence="5 6">
    <name type="scientific">Dendrobium chrysotoxum</name>
    <name type="common">Orchid</name>
    <dbReference type="NCBI Taxonomy" id="161865"/>
    <lineage>
        <taxon>Eukaryota</taxon>
        <taxon>Viridiplantae</taxon>
        <taxon>Streptophyta</taxon>
        <taxon>Embryophyta</taxon>
        <taxon>Tracheophyta</taxon>
        <taxon>Spermatophyta</taxon>
        <taxon>Magnoliopsida</taxon>
        <taxon>Liliopsida</taxon>
        <taxon>Asparagales</taxon>
        <taxon>Orchidaceae</taxon>
        <taxon>Epidendroideae</taxon>
        <taxon>Malaxideae</taxon>
        <taxon>Dendrobiinae</taxon>
        <taxon>Dendrobium</taxon>
    </lineage>
</organism>
<comment type="subcellular location">
    <subcellularLocation>
        <location evidence="1">Nucleus</location>
    </subcellularLocation>
</comment>
<keyword evidence="3" id="KW-0479">Metal-binding</keyword>
<dbReference type="GO" id="GO:0000785">
    <property type="term" value="C:chromatin"/>
    <property type="evidence" value="ECO:0007669"/>
    <property type="project" value="TreeGrafter"/>
</dbReference>
<dbReference type="GO" id="GO:0046872">
    <property type="term" value="F:metal ion binding"/>
    <property type="evidence" value="ECO:0007669"/>
    <property type="project" value="UniProtKB-KW"/>
</dbReference>
<dbReference type="GO" id="GO:0032454">
    <property type="term" value="F:histone H3K9 demethylase activity"/>
    <property type="evidence" value="ECO:0007669"/>
    <property type="project" value="InterPro"/>
</dbReference>
<dbReference type="GO" id="GO:0000118">
    <property type="term" value="C:histone deacetylase complex"/>
    <property type="evidence" value="ECO:0007669"/>
    <property type="project" value="TreeGrafter"/>
</dbReference>
<dbReference type="AlphaFoldDB" id="A0AAV7GNQ2"/>
<comment type="similarity">
    <text evidence="2">Belongs to the JARID1 histone demethylase family.</text>
</comment>
<dbReference type="GO" id="GO:0031490">
    <property type="term" value="F:chromatin DNA binding"/>
    <property type="evidence" value="ECO:0007669"/>
    <property type="project" value="TreeGrafter"/>
</dbReference>
<evidence type="ECO:0000256" key="2">
    <source>
        <dbReference type="ARBA" id="ARBA00006801"/>
    </source>
</evidence>
<keyword evidence="4" id="KW-0539">Nucleus</keyword>
<reference evidence="5 6" key="1">
    <citation type="journal article" date="2021" name="Hortic Res">
        <title>Chromosome-scale assembly of the Dendrobium chrysotoxum genome enhances the understanding of orchid evolution.</title>
        <authorList>
            <person name="Zhang Y."/>
            <person name="Zhang G.Q."/>
            <person name="Zhang D."/>
            <person name="Liu X.D."/>
            <person name="Xu X.Y."/>
            <person name="Sun W.H."/>
            <person name="Yu X."/>
            <person name="Zhu X."/>
            <person name="Wang Z.W."/>
            <person name="Zhao X."/>
            <person name="Zhong W.Y."/>
            <person name="Chen H."/>
            <person name="Yin W.L."/>
            <person name="Huang T."/>
            <person name="Niu S.C."/>
            <person name="Liu Z.J."/>
        </authorList>
    </citation>
    <scope>NUCLEOTIDE SEQUENCE [LARGE SCALE GENOMIC DNA]</scope>
    <source>
        <strain evidence="5">Lindl</strain>
    </source>
</reference>
<protein>
    <submittedName>
        <fullName evidence="5">Uncharacterized protein</fullName>
    </submittedName>
</protein>
<dbReference type="GO" id="GO:0006357">
    <property type="term" value="P:regulation of transcription by RNA polymerase II"/>
    <property type="evidence" value="ECO:0007669"/>
    <property type="project" value="TreeGrafter"/>
</dbReference>
<comment type="caution">
    <text evidence="5">The sequence shown here is derived from an EMBL/GenBank/DDBJ whole genome shotgun (WGS) entry which is preliminary data.</text>
</comment>
<dbReference type="EMBL" id="JAGFBR010000012">
    <property type="protein sequence ID" value="KAH0457840.1"/>
    <property type="molecule type" value="Genomic_DNA"/>
</dbReference>
<dbReference type="PANTHER" id="PTHR12549">
    <property type="entry name" value="JMJC DOMAIN-CONTAINING HISTONE DEMETHYLATION PROTEIN"/>
    <property type="match status" value="1"/>
</dbReference>